<dbReference type="EMBL" id="CP098747">
    <property type="protein sequence ID" value="USG60896.1"/>
    <property type="molecule type" value="Genomic_DNA"/>
</dbReference>
<feature type="domain" description="Multidrug resistance protein MdtA-like C-terminal permuted SH3" evidence="7">
    <location>
        <begin position="299"/>
        <end position="357"/>
    </location>
</feature>
<comment type="similarity">
    <text evidence="2">Belongs to the membrane fusion protein (MFP) (TC 8.A.1) family.</text>
</comment>
<accession>A0ABY4W8B6</accession>
<evidence type="ECO:0000313" key="9">
    <source>
        <dbReference type="Proteomes" id="UP001056291"/>
    </source>
</evidence>
<proteinExistence type="inferred from homology"/>
<sequence length="375" mass="40917">MTRAIFGYFVGTMAIATILLSQTPSYSQSATSKATPPAVLVAKVRMQEIGERFSYFGRVEATDRVQIRARIDGYLGPLAFEQGSFVQKGDLLFEIEKEIYEADVALAKANLANSRAAAKLAKVDLERSKELRGRNVVSQAQLDENAAKYDEALADVEANKANLNLAEINLGYTNIKAPISGRIGKAAETEGSLVGPSGDPLALLVSQDPMQVAWPVPDRHFTHLTSEGRGADSVVVKLRLADDTLYSLPGKIIYAEPSANSATNTVTVRAEFENPKFRLVDQMLVTVLIEKKQKEERMVMPQDALLLDQQGPYVYAVDGQDKVEVRRIKTGEQRGLNIIIKEGLKVGDRVIVTGLQKVRSGIQVTPKLADSAEGN</sequence>
<dbReference type="InterPro" id="IPR006143">
    <property type="entry name" value="RND_pump_MFP"/>
</dbReference>
<evidence type="ECO:0000313" key="8">
    <source>
        <dbReference type="EMBL" id="USG60896.1"/>
    </source>
</evidence>
<dbReference type="InterPro" id="IPR058627">
    <property type="entry name" value="MdtA-like_C"/>
</dbReference>
<dbReference type="InterPro" id="IPR058625">
    <property type="entry name" value="MdtA-like_BSH"/>
</dbReference>
<protein>
    <submittedName>
        <fullName evidence="8">Efflux RND transporter periplasmic adaptor subunit</fullName>
    </submittedName>
</protein>
<reference evidence="8" key="1">
    <citation type="submission" date="2022-06" db="EMBL/GenBank/DDBJ databases">
        <title>Sneathiella actinostolidae sp. nov., isolated from a sea anemonein the Western Pacific Ocean.</title>
        <authorList>
            <person name="Wei M.J."/>
        </authorList>
    </citation>
    <scope>NUCLEOTIDE SEQUENCE</scope>
    <source>
        <strain evidence="8">PHK-P5</strain>
    </source>
</reference>
<dbReference type="InterPro" id="IPR058624">
    <property type="entry name" value="MdtA-like_HH"/>
</dbReference>
<evidence type="ECO:0000259" key="4">
    <source>
        <dbReference type="Pfam" id="PF25876"/>
    </source>
</evidence>
<dbReference type="Gene3D" id="2.40.30.170">
    <property type="match status" value="1"/>
</dbReference>
<feature type="domain" description="Multidrug resistance protein MdtA-like beta-barrel" evidence="6">
    <location>
        <begin position="209"/>
        <end position="291"/>
    </location>
</feature>
<evidence type="ECO:0000259" key="6">
    <source>
        <dbReference type="Pfam" id="PF25944"/>
    </source>
</evidence>
<comment type="subcellular location">
    <subcellularLocation>
        <location evidence="1">Cell envelope</location>
    </subcellularLocation>
</comment>
<dbReference type="Gene3D" id="2.40.420.20">
    <property type="match status" value="1"/>
</dbReference>
<name>A0ABY4W8B6_9PROT</name>
<feature type="domain" description="Multidrug resistance protein MdtA-like barrel-sandwich hybrid" evidence="5">
    <location>
        <begin position="64"/>
        <end position="205"/>
    </location>
</feature>
<dbReference type="PANTHER" id="PTHR30158:SF3">
    <property type="entry name" value="MULTIDRUG EFFLUX PUMP SUBUNIT ACRA-RELATED"/>
    <property type="match status" value="1"/>
</dbReference>
<dbReference type="SUPFAM" id="SSF111369">
    <property type="entry name" value="HlyD-like secretion proteins"/>
    <property type="match status" value="1"/>
</dbReference>
<dbReference type="NCBIfam" id="TIGR01730">
    <property type="entry name" value="RND_mfp"/>
    <property type="match status" value="1"/>
</dbReference>
<organism evidence="8 9">
    <name type="scientific">Sneathiella marina</name>
    <dbReference type="NCBI Taxonomy" id="2950108"/>
    <lineage>
        <taxon>Bacteria</taxon>
        <taxon>Pseudomonadati</taxon>
        <taxon>Pseudomonadota</taxon>
        <taxon>Alphaproteobacteria</taxon>
        <taxon>Sneathiellales</taxon>
        <taxon>Sneathiellaceae</taxon>
        <taxon>Sneathiella</taxon>
    </lineage>
</organism>
<evidence type="ECO:0000256" key="2">
    <source>
        <dbReference type="ARBA" id="ARBA00009477"/>
    </source>
</evidence>
<evidence type="ECO:0000256" key="3">
    <source>
        <dbReference type="SAM" id="Coils"/>
    </source>
</evidence>
<dbReference type="Pfam" id="PF25967">
    <property type="entry name" value="RND-MFP_C"/>
    <property type="match status" value="1"/>
</dbReference>
<keyword evidence="3" id="KW-0175">Coiled coil</keyword>
<dbReference type="Gene3D" id="1.10.287.470">
    <property type="entry name" value="Helix hairpin bin"/>
    <property type="match status" value="1"/>
</dbReference>
<dbReference type="PANTHER" id="PTHR30158">
    <property type="entry name" value="ACRA/E-RELATED COMPONENT OF DRUG EFFLUX TRANSPORTER"/>
    <property type="match status" value="1"/>
</dbReference>
<dbReference type="Pfam" id="PF25876">
    <property type="entry name" value="HH_MFP_RND"/>
    <property type="match status" value="1"/>
</dbReference>
<gene>
    <name evidence="8" type="ORF">NBZ79_17195</name>
</gene>
<dbReference type="RefSeq" id="WP_251933814.1">
    <property type="nucleotide sequence ID" value="NZ_CP098747.1"/>
</dbReference>
<feature type="domain" description="Multidrug resistance protein MdtA-like alpha-helical hairpin" evidence="4">
    <location>
        <begin position="106"/>
        <end position="173"/>
    </location>
</feature>
<dbReference type="Pfam" id="PF25917">
    <property type="entry name" value="BSH_RND"/>
    <property type="match status" value="1"/>
</dbReference>
<evidence type="ECO:0000259" key="7">
    <source>
        <dbReference type="Pfam" id="PF25967"/>
    </source>
</evidence>
<feature type="coiled-coil region" evidence="3">
    <location>
        <begin position="139"/>
        <end position="166"/>
    </location>
</feature>
<dbReference type="Proteomes" id="UP001056291">
    <property type="component" value="Chromosome"/>
</dbReference>
<dbReference type="InterPro" id="IPR058626">
    <property type="entry name" value="MdtA-like_b-barrel"/>
</dbReference>
<evidence type="ECO:0000256" key="1">
    <source>
        <dbReference type="ARBA" id="ARBA00004196"/>
    </source>
</evidence>
<dbReference type="Pfam" id="PF25944">
    <property type="entry name" value="Beta-barrel_RND"/>
    <property type="match status" value="1"/>
</dbReference>
<dbReference type="Gene3D" id="2.40.50.100">
    <property type="match status" value="1"/>
</dbReference>
<keyword evidence="9" id="KW-1185">Reference proteome</keyword>
<evidence type="ECO:0000259" key="5">
    <source>
        <dbReference type="Pfam" id="PF25917"/>
    </source>
</evidence>